<sequence>MTITEFFVIWAVLLGVFFLGYITGQKFGAYRLHDEMLKAGLENISEPEKK</sequence>
<evidence type="ECO:0000313" key="2">
    <source>
        <dbReference type="EMBL" id="KKK89943.1"/>
    </source>
</evidence>
<organism evidence="2">
    <name type="scientific">marine sediment metagenome</name>
    <dbReference type="NCBI Taxonomy" id="412755"/>
    <lineage>
        <taxon>unclassified sequences</taxon>
        <taxon>metagenomes</taxon>
        <taxon>ecological metagenomes</taxon>
    </lineage>
</organism>
<dbReference type="AlphaFoldDB" id="A0A0F8Z8B4"/>
<evidence type="ECO:0000256" key="1">
    <source>
        <dbReference type="SAM" id="Phobius"/>
    </source>
</evidence>
<accession>A0A0F8Z8B4</accession>
<dbReference type="EMBL" id="LAZR01049312">
    <property type="protein sequence ID" value="KKK89943.1"/>
    <property type="molecule type" value="Genomic_DNA"/>
</dbReference>
<protein>
    <submittedName>
        <fullName evidence="2">Uncharacterized protein</fullName>
    </submittedName>
</protein>
<gene>
    <name evidence="2" type="ORF">LCGC14_2728050</name>
</gene>
<comment type="caution">
    <text evidence="2">The sequence shown here is derived from an EMBL/GenBank/DDBJ whole genome shotgun (WGS) entry which is preliminary data.</text>
</comment>
<reference evidence="2" key="1">
    <citation type="journal article" date="2015" name="Nature">
        <title>Complex archaea that bridge the gap between prokaryotes and eukaryotes.</title>
        <authorList>
            <person name="Spang A."/>
            <person name="Saw J.H."/>
            <person name="Jorgensen S.L."/>
            <person name="Zaremba-Niedzwiedzka K."/>
            <person name="Martijn J."/>
            <person name="Lind A.E."/>
            <person name="van Eijk R."/>
            <person name="Schleper C."/>
            <person name="Guy L."/>
            <person name="Ettema T.J."/>
        </authorList>
    </citation>
    <scope>NUCLEOTIDE SEQUENCE</scope>
</reference>
<keyword evidence="1" id="KW-1133">Transmembrane helix</keyword>
<feature type="transmembrane region" description="Helical" evidence="1">
    <location>
        <begin position="6"/>
        <end position="24"/>
    </location>
</feature>
<keyword evidence="1" id="KW-0472">Membrane</keyword>
<proteinExistence type="predicted"/>
<keyword evidence="1" id="KW-0812">Transmembrane</keyword>
<name>A0A0F8Z8B4_9ZZZZ</name>